<keyword evidence="4" id="KW-1185">Reference proteome</keyword>
<accession>A0ABP9IGI0</accession>
<keyword evidence="1" id="KW-0560">Oxidoreductase</keyword>
<protein>
    <submittedName>
        <fullName evidence="3">Aldehyde dehydrogenase family protein</fullName>
    </submittedName>
</protein>
<dbReference type="PROSITE" id="PS00070">
    <property type="entry name" value="ALDEHYDE_DEHYDR_CYS"/>
    <property type="match status" value="1"/>
</dbReference>
<dbReference type="Pfam" id="PF00171">
    <property type="entry name" value="Aldedh"/>
    <property type="match status" value="1"/>
</dbReference>
<dbReference type="SUPFAM" id="SSF53720">
    <property type="entry name" value="ALDH-like"/>
    <property type="match status" value="1"/>
</dbReference>
<dbReference type="InterPro" id="IPR015590">
    <property type="entry name" value="Aldehyde_DH_dom"/>
</dbReference>
<gene>
    <name evidence="3" type="ORF">GCM10023205_82420</name>
</gene>
<dbReference type="Proteomes" id="UP001500466">
    <property type="component" value="Unassembled WGS sequence"/>
</dbReference>
<feature type="domain" description="Aldehyde dehydrogenase" evidence="2">
    <location>
        <begin position="40"/>
        <end position="495"/>
    </location>
</feature>
<dbReference type="InterPro" id="IPR016163">
    <property type="entry name" value="Ald_DH_C"/>
</dbReference>
<dbReference type="InterPro" id="IPR016160">
    <property type="entry name" value="Ald_DH_CS_CYS"/>
</dbReference>
<dbReference type="EMBL" id="BAABHS010000063">
    <property type="protein sequence ID" value="GAA4996700.1"/>
    <property type="molecule type" value="Genomic_DNA"/>
</dbReference>
<sequence>MPNHSSPSASLLRSHVVSTIIPGLDLRPYIGDGFADPVGQQTIAVSDPMTRRTLTNMPEAGPEDVEAAVAAARAAFDTGPWPRMPARERAAALERLADGVERAAGTLALLEATDTGKVLAGVRAWDIPQAAAALRFYARQVLEADEIRVSATGDRSVRLTHVPVGVCAAVIPWNFPFACTAWKIAPILAAGCTVVVKSAERAPLSVQALAGLVVEAGFPPGVVNIVAGRGETTGWYLTADPRIDAVTFTGSTATARAVVGASLRRLPRTVLELGGKGSTLVFADCDVDDAVAGTLEAAFDCAGQSCCAGSRIFVHEALYGEFLERLVCGARTRRLGDPLDAATQQGPQIDDAHLGRIDAYVREAVAGGARCATGGGRPTPDALFYAPTFVTGASRDARISREEIFGPVACVYPFADLGEALHAANDTDFGLSASVWTSNPETARKAATGLQVGTCWINGFGSFDPNVPWGGTKLSGRGRELGAVGLHEFLDTKAVWDLMPSQSEPAEEPARLPPHG</sequence>
<organism evidence="3 4">
    <name type="scientific">Yinghuangia aomiensis</name>
    <dbReference type="NCBI Taxonomy" id="676205"/>
    <lineage>
        <taxon>Bacteria</taxon>
        <taxon>Bacillati</taxon>
        <taxon>Actinomycetota</taxon>
        <taxon>Actinomycetes</taxon>
        <taxon>Kitasatosporales</taxon>
        <taxon>Streptomycetaceae</taxon>
        <taxon>Yinghuangia</taxon>
    </lineage>
</organism>
<reference evidence="4" key="1">
    <citation type="journal article" date="2019" name="Int. J. Syst. Evol. Microbiol.">
        <title>The Global Catalogue of Microorganisms (GCM) 10K type strain sequencing project: providing services to taxonomists for standard genome sequencing and annotation.</title>
        <authorList>
            <consortium name="The Broad Institute Genomics Platform"/>
            <consortium name="The Broad Institute Genome Sequencing Center for Infectious Disease"/>
            <person name="Wu L."/>
            <person name="Ma J."/>
        </authorList>
    </citation>
    <scope>NUCLEOTIDE SEQUENCE [LARGE SCALE GENOMIC DNA]</scope>
    <source>
        <strain evidence="4">JCM 17986</strain>
    </source>
</reference>
<name>A0ABP9IGI0_9ACTN</name>
<dbReference type="InterPro" id="IPR016162">
    <property type="entry name" value="Ald_DH_N"/>
</dbReference>
<evidence type="ECO:0000259" key="2">
    <source>
        <dbReference type="Pfam" id="PF00171"/>
    </source>
</evidence>
<dbReference type="Gene3D" id="3.40.309.10">
    <property type="entry name" value="Aldehyde Dehydrogenase, Chain A, domain 2"/>
    <property type="match status" value="1"/>
</dbReference>
<dbReference type="InterPro" id="IPR016161">
    <property type="entry name" value="Ald_DH/histidinol_DH"/>
</dbReference>
<dbReference type="Gene3D" id="3.40.605.10">
    <property type="entry name" value="Aldehyde Dehydrogenase, Chain A, domain 1"/>
    <property type="match status" value="1"/>
</dbReference>
<evidence type="ECO:0000256" key="1">
    <source>
        <dbReference type="ARBA" id="ARBA00023002"/>
    </source>
</evidence>
<comment type="caution">
    <text evidence="3">The sequence shown here is derived from an EMBL/GenBank/DDBJ whole genome shotgun (WGS) entry which is preliminary data.</text>
</comment>
<dbReference type="PANTHER" id="PTHR11699">
    <property type="entry name" value="ALDEHYDE DEHYDROGENASE-RELATED"/>
    <property type="match status" value="1"/>
</dbReference>
<evidence type="ECO:0000313" key="4">
    <source>
        <dbReference type="Proteomes" id="UP001500466"/>
    </source>
</evidence>
<proteinExistence type="predicted"/>
<evidence type="ECO:0000313" key="3">
    <source>
        <dbReference type="EMBL" id="GAA4996700.1"/>
    </source>
</evidence>